<keyword evidence="2" id="KW-1133">Transmembrane helix</keyword>
<dbReference type="RefSeq" id="XP_003285633.1">
    <property type="nucleotide sequence ID" value="XM_003285585.1"/>
</dbReference>
<dbReference type="KEGG" id="dpp:DICPUDRAFT_149521"/>
<dbReference type="eggNOG" id="ENOG502SC7H">
    <property type="taxonomic scope" value="Eukaryota"/>
</dbReference>
<evidence type="ECO:0000256" key="3">
    <source>
        <dbReference type="SAM" id="SignalP"/>
    </source>
</evidence>
<dbReference type="Pfam" id="PF22933">
    <property type="entry name" value="ComC_SSD"/>
    <property type="match status" value="1"/>
</dbReference>
<accession>F0ZDY9</accession>
<evidence type="ECO:0000313" key="7">
    <source>
        <dbReference type="Proteomes" id="UP000001064"/>
    </source>
</evidence>
<keyword evidence="2" id="KW-0472">Membrane</keyword>
<dbReference type="PROSITE" id="PS01186">
    <property type="entry name" value="EGF_2"/>
    <property type="match status" value="1"/>
</dbReference>
<feature type="chain" id="PRO_5003265063" description="EGF-like domain-containing protein" evidence="3">
    <location>
        <begin position="18"/>
        <end position="1341"/>
    </location>
</feature>
<dbReference type="InParanoid" id="F0ZDY9"/>
<dbReference type="GeneID" id="10499049"/>
<dbReference type="Pfam" id="PF24893">
    <property type="entry name" value="DUF7743"/>
    <property type="match status" value="1"/>
</dbReference>
<gene>
    <name evidence="6" type="ORF">DICPUDRAFT_149521</name>
</gene>
<name>F0ZDY9_DICPU</name>
<dbReference type="Pfam" id="PF23106">
    <property type="entry name" value="EGF_Teneurin"/>
    <property type="match status" value="1"/>
</dbReference>
<feature type="domain" description="EGF-like" evidence="4 5">
    <location>
        <begin position="1038"/>
        <end position="1049"/>
    </location>
</feature>
<dbReference type="EMBL" id="GL870989">
    <property type="protein sequence ID" value="EGC37883.1"/>
    <property type="molecule type" value="Genomic_DNA"/>
</dbReference>
<dbReference type="PROSITE" id="PS00022">
    <property type="entry name" value="EGF_1"/>
    <property type="match status" value="1"/>
</dbReference>
<evidence type="ECO:0000256" key="1">
    <source>
        <dbReference type="ARBA" id="ARBA00023180"/>
    </source>
</evidence>
<keyword evidence="7" id="KW-1185">Reference proteome</keyword>
<feature type="signal peptide" evidence="3">
    <location>
        <begin position="1"/>
        <end position="17"/>
    </location>
</feature>
<evidence type="ECO:0000256" key="2">
    <source>
        <dbReference type="SAM" id="Phobius"/>
    </source>
</evidence>
<dbReference type="PANTHER" id="PTHR31378">
    <property type="entry name" value="EGF-LIKE DOMAIN-CONTAINING PROTEIN-RELATED-RELATED"/>
    <property type="match status" value="1"/>
</dbReference>
<dbReference type="FunFam" id="2.60.120.260:FF:000349">
    <property type="entry name" value="Uncharacterized protein"/>
    <property type="match status" value="1"/>
</dbReference>
<dbReference type="Gene3D" id="2.60.120.260">
    <property type="entry name" value="Galactose-binding domain-like"/>
    <property type="match status" value="1"/>
</dbReference>
<dbReference type="Proteomes" id="UP000001064">
    <property type="component" value="Unassembled WGS sequence"/>
</dbReference>
<feature type="transmembrane region" description="Helical" evidence="2">
    <location>
        <begin position="1301"/>
        <end position="1323"/>
    </location>
</feature>
<dbReference type="OrthoDB" id="21427at2759"/>
<dbReference type="OMA" id="FAGYNIQ"/>
<proteinExistence type="predicted"/>
<dbReference type="InterPro" id="IPR056645">
    <property type="entry name" value="DUF7743"/>
</dbReference>
<evidence type="ECO:0000259" key="5">
    <source>
        <dbReference type="PROSITE" id="PS01186"/>
    </source>
</evidence>
<dbReference type="CDD" id="cd00054">
    <property type="entry name" value="EGF_CA"/>
    <property type="match status" value="1"/>
</dbReference>
<keyword evidence="3" id="KW-0732">Signal</keyword>
<dbReference type="InterPro" id="IPR055463">
    <property type="entry name" value="DUF7035"/>
</dbReference>
<dbReference type="InterPro" id="IPR054484">
    <property type="entry name" value="ComC_SSD"/>
</dbReference>
<dbReference type="PANTHER" id="PTHR31378:SF29">
    <property type="entry name" value="EGF-LIKE DOMAIN-CONTAINING PROTEIN-RELATED"/>
    <property type="match status" value="1"/>
</dbReference>
<evidence type="ECO:0000313" key="6">
    <source>
        <dbReference type="EMBL" id="EGC37883.1"/>
    </source>
</evidence>
<organism evidence="6 7">
    <name type="scientific">Dictyostelium purpureum</name>
    <name type="common">Slime mold</name>
    <dbReference type="NCBI Taxonomy" id="5786"/>
    <lineage>
        <taxon>Eukaryota</taxon>
        <taxon>Amoebozoa</taxon>
        <taxon>Evosea</taxon>
        <taxon>Eumycetozoa</taxon>
        <taxon>Dictyostelia</taxon>
        <taxon>Dictyosteliales</taxon>
        <taxon>Dictyosteliaceae</taxon>
        <taxon>Dictyostelium</taxon>
    </lineage>
</organism>
<dbReference type="InterPro" id="IPR000742">
    <property type="entry name" value="EGF"/>
</dbReference>
<dbReference type="FunFam" id="2.10.25.10:FF:000001">
    <property type="entry name" value="Tenascin C"/>
    <property type="match status" value="1"/>
</dbReference>
<dbReference type="InterPro" id="IPR055462">
    <property type="entry name" value="DUF7034"/>
</dbReference>
<sequence length="1341" mass="148937">MGFVLFFLLFLFSFSNGATLVKHNYKKAYEYGIYSTGCQVTIGLVIDDQYEITSFSSNIIDYNPKKEYYEGTQKEFNLMFSIPYGTYNQIPFTATNSNGQTSNLAIQFDQTFECKKFDLSSPALDIVYISDFYLNEQSMSYGFYFRFADTSITNIGYGLKCTVPFAKQCSFGVYPEYIFIVGMPLDPTKMAQKIYDVTITDLNGVSKTIQVKNTLFNTSSKQSVIKSISVNPPNGSEILRETSQSLKVTLQVIYSELNTVQLLRSESTQSFTEGSLVLGTPEEQTMIFTFNIGNGAKEDYSYLDIASQVTVPFTLNFTTKNPPSSQSPISPVFTIEQSTETGNLVFKTQFQTPYLSNNIYASPLYYIGPFTNSTSPIYPYGISKSNSNSYWSFNSNSLFVNSNYGGQYSVGMDSYGSYGGVGLGNSISIPNFPGLIKSDPEGPFLRHYSVQQLENNKLLITFNITDIGSGLLNIFGLIPNVAIFAKQAIVSGDINNGIYQILATTSDVLDNELVMMNTDYMGNFNLYNSQLVFSDMDFGGITVLENLRTSNITYFKFDRLHIDTSFDDLDLTLSINFDGASETSVIPRVTVVYLDMRKGYTDYYGTWNKTTQMFDVKLKVQARDRGTFKYYLFIAPLAVYPYDIEIYFPDQVVQLTSNYVDHYPPTITNLKATDHQLTVAQGNSVELGWDIEVYDYPVGLDYGVIEVSSNLDYEPRVFNIKPNTTISGSDINSTYSIRFNVEPYVDQVFFISKCIFYDKNGYFSQYPPQLNSGFDAFYNSEFTSERNIQVTISSPSQQKDVTAPQLLSFSYPQSFDSFGINRVATFEFSIKDEDLGSGISLRHNPYVYVQFLYQNHVRVQSVKVSQDNDTGIYNYRAEINFDYGALAYGAIVSIHGIVDNSLNMASYSSQDLKALGFGGSMVNSASSKPPVILENTDLNEDGGKLFIYGRAFTDSPVVYMDKGSGFEVITPTFQSNLALTLNVPSVKGISLVKFKVKSGSQESNIISVIPIVNPVSQASNCSSLSDCSGKGTCVSSKCVCDQGFSGPDCSSTSSLLNKPNSDTPSFSSFGSMILLNELIEIDVFGQTVNTYPFLNKLWNATTVDSQLQSGKKAYQYIISLGNTGSNIKVVVDLFDGPDTISFAGYNIQMDKNTVKYTITLDSYPFASILNSLQLNVNASIDIADSKCKLNSIKLNEDNCVEWIKLRSDDQSIFGKFIQHALVDYRSINIQNKLVVEPTIENQHAVIGIQIPYYYKNAVLDPDFSVLIDVDDLSKNKGSSCYDEVESENNGGGGSGLSKSKIITISVICGVVGAAIIIASVILVKKNMKLLKFKKSISNINN</sequence>
<dbReference type="Pfam" id="PF23033">
    <property type="entry name" value="DUF7034"/>
    <property type="match status" value="1"/>
</dbReference>
<keyword evidence="1" id="KW-0325">Glycoprotein</keyword>
<keyword evidence="2" id="KW-0812">Transmembrane</keyword>
<dbReference type="Pfam" id="PF23034">
    <property type="entry name" value="DUF7035"/>
    <property type="match status" value="1"/>
</dbReference>
<reference evidence="7" key="1">
    <citation type="journal article" date="2011" name="Genome Biol.">
        <title>Comparative genomics of the social amoebae Dictyostelium discoideum and Dictyostelium purpureum.</title>
        <authorList>
            <consortium name="US DOE Joint Genome Institute (JGI-PGF)"/>
            <person name="Sucgang R."/>
            <person name="Kuo A."/>
            <person name="Tian X."/>
            <person name="Salerno W."/>
            <person name="Parikh A."/>
            <person name="Feasley C.L."/>
            <person name="Dalin E."/>
            <person name="Tu H."/>
            <person name="Huang E."/>
            <person name="Barry K."/>
            <person name="Lindquist E."/>
            <person name="Shapiro H."/>
            <person name="Bruce D."/>
            <person name="Schmutz J."/>
            <person name="Salamov A."/>
            <person name="Fey P."/>
            <person name="Gaudet P."/>
            <person name="Anjard C."/>
            <person name="Babu M.M."/>
            <person name="Basu S."/>
            <person name="Bushmanova Y."/>
            <person name="van der Wel H."/>
            <person name="Katoh-Kurasawa M."/>
            <person name="Dinh C."/>
            <person name="Coutinho P.M."/>
            <person name="Saito T."/>
            <person name="Elias M."/>
            <person name="Schaap P."/>
            <person name="Kay R.R."/>
            <person name="Henrissat B."/>
            <person name="Eichinger L."/>
            <person name="Rivero F."/>
            <person name="Putnam N.H."/>
            <person name="West C.M."/>
            <person name="Loomis W.F."/>
            <person name="Chisholm R.L."/>
            <person name="Shaulsky G."/>
            <person name="Strassmann J.E."/>
            <person name="Queller D.C."/>
            <person name="Kuspa A."/>
            <person name="Grigoriev I.V."/>
        </authorList>
    </citation>
    <scope>NUCLEOTIDE SEQUENCE [LARGE SCALE GENOMIC DNA]</scope>
    <source>
        <strain evidence="7">QSDP1</strain>
    </source>
</reference>
<dbReference type="VEuPathDB" id="AmoebaDB:DICPUDRAFT_149521"/>
<evidence type="ECO:0000259" key="4">
    <source>
        <dbReference type="PROSITE" id="PS00022"/>
    </source>
</evidence>
<protein>
    <recommendedName>
        <fullName evidence="4 5">EGF-like domain-containing protein</fullName>
    </recommendedName>
</protein>